<feature type="transmembrane region" description="Helical" evidence="9">
    <location>
        <begin position="46"/>
        <end position="70"/>
    </location>
</feature>
<dbReference type="InterPro" id="IPR004358">
    <property type="entry name" value="Sig_transdc_His_kin-like_C"/>
</dbReference>
<evidence type="ECO:0000259" key="11">
    <source>
        <dbReference type="PROSITE" id="PS50112"/>
    </source>
</evidence>
<evidence type="ECO:0000313" key="14">
    <source>
        <dbReference type="Proteomes" id="UP000430670"/>
    </source>
</evidence>
<dbReference type="Pfam" id="PF00512">
    <property type="entry name" value="HisKA"/>
    <property type="match status" value="1"/>
</dbReference>
<dbReference type="SUPFAM" id="SSF55785">
    <property type="entry name" value="PYP-like sensor domain (PAS domain)"/>
    <property type="match status" value="1"/>
</dbReference>
<keyword evidence="4" id="KW-0597">Phosphoprotein</keyword>
<evidence type="ECO:0000256" key="4">
    <source>
        <dbReference type="ARBA" id="ARBA00022553"/>
    </source>
</evidence>
<feature type="domain" description="PAS" evidence="11">
    <location>
        <begin position="128"/>
        <end position="173"/>
    </location>
</feature>
<evidence type="ECO:0000259" key="12">
    <source>
        <dbReference type="PROSITE" id="PS50885"/>
    </source>
</evidence>
<keyword evidence="6" id="KW-0418">Kinase</keyword>
<dbReference type="GO" id="GO:0005886">
    <property type="term" value="C:plasma membrane"/>
    <property type="evidence" value="ECO:0007669"/>
    <property type="project" value="TreeGrafter"/>
</dbReference>
<dbReference type="NCBIfam" id="NF046044">
    <property type="entry name" value="PnpS"/>
    <property type="match status" value="1"/>
</dbReference>
<dbReference type="InterPro" id="IPR036890">
    <property type="entry name" value="HATPase_C_sf"/>
</dbReference>
<gene>
    <name evidence="13" type="ORF">GJ688_01145</name>
</gene>
<evidence type="ECO:0000256" key="9">
    <source>
        <dbReference type="SAM" id="Phobius"/>
    </source>
</evidence>
<dbReference type="SUPFAM" id="SSF47384">
    <property type="entry name" value="Homodimeric domain of signal transducing histidine kinase"/>
    <property type="match status" value="1"/>
</dbReference>
<dbReference type="Gene3D" id="1.10.287.130">
    <property type="match status" value="1"/>
</dbReference>
<keyword evidence="7" id="KW-0902">Two-component regulatory system</keyword>
<dbReference type="InterPro" id="IPR003661">
    <property type="entry name" value="HisK_dim/P_dom"/>
</dbReference>
<dbReference type="Gene3D" id="6.10.340.10">
    <property type="match status" value="1"/>
</dbReference>
<keyword evidence="5" id="KW-0808">Transferase</keyword>
<evidence type="ECO:0000256" key="2">
    <source>
        <dbReference type="ARBA" id="ARBA00004370"/>
    </source>
</evidence>
<evidence type="ECO:0000256" key="5">
    <source>
        <dbReference type="ARBA" id="ARBA00022679"/>
    </source>
</evidence>
<dbReference type="Pfam" id="PF00989">
    <property type="entry name" value="PAS"/>
    <property type="match status" value="1"/>
</dbReference>
<dbReference type="InterPro" id="IPR005467">
    <property type="entry name" value="His_kinase_dom"/>
</dbReference>
<dbReference type="SMART" id="SM00387">
    <property type="entry name" value="HATPase_c"/>
    <property type="match status" value="1"/>
</dbReference>
<dbReference type="InterPro" id="IPR003660">
    <property type="entry name" value="HAMP_dom"/>
</dbReference>
<feature type="transmembrane region" description="Helical" evidence="9">
    <location>
        <begin position="20"/>
        <end position="40"/>
    </location>
</feature>
<dbReference type="InterPro" id="IPR050351">
    <property type="entry name" value="BphY/WalK/GraS-like"/>
</dbReference>
<dbReference type="FunFam" id="3.30.565.10:FF:000006">
    <property type="entry name" value="Sensor histidine kinase WalK"/>
    <property type="match status" value="1"/>
</dbReference>
<dbReference type="InterPro" id="IPR035965">
    <property type="entry name" value="PAS-like_dom_sf"/>
</dbReference>
<dbReference type="GO" id="GO:0000155">
    <property type="term" value="F:phosphorelay sensor kinase activity"/>
    <property type="evidence" value="ECO:0007669"/>
    <property type="project" value="InterPro"/>
</dbReference>
<dbReference type="InterPro" id="IPR000014">
    <property type="entry name" value="PAS"/>
</dbReference>
<dbReference type="NCBIfam" id="TIGR00229">
    <property type="entry name" value="sensory_box"/>
    <property type="match status" value="1"/>
</dbReference>
<dbReference type="InterPro" id="IPR003594">
    <property type="entry name" value="HATPase_dom"/>
</dbReference>
<evidence type="ECO:0000313" key="13">
    <source>
        <dbReference type="EMBL" id="MTV47584.1"/>
    </source>
</evidence>
<protein>
    <recommendedName>
        <fullName evidence="3">histidine kinase</fullName>
        <ecNumber evidence="3">2.7.13.3</ecNumber>
    </recommendedName>
</protein>
<dbReference type="PROSITE" id="PS50112">
    <property type="entry name" value="PAS"/>
    <property type="match status" value="1"/>
</dbReference>
<dbReference type="FunFam" id="1.10.287.130:FF:000001">
    <property type="entry name" value="Two-component sensor histidine kinase"/>
    <property type="match status" value="1"/>
</dbReference>
<keyword evidence="9" id="KW-1133">Transmembrane helix</keyword>
<dbReference type="EMBL" id="WNKU01000001">
    <property type="protein sequence ID" value="MTV47584.1"/>
    <property type="molecule type" value="Genomic_DNA"/>
</dbReference>
<dbReference type="Proteomes" id="UP000430670">
    <property type="component" value="Unassembled WGS sequence"/>
</dbReference>
<dbReference type="OrthoDB" id="9813151at2"/>
<dbReference type="CDD" id="cd00082">
    <property type="entry name" value="HisKA"/>
    <property type="match status" value="1"/>
</dbReference>
<dbReference type="AlphaFoldDB" id="A0A6I3SG12"/>
<evidence type="ECO:0000256" key="6">
    <source>
        <dbReference type="ARBA" id="ARBA00022777"/>
    </source>
</evidence>
<sequence>MGRDHFAERLLKLARGSLQWKLTFTYIVLVMLPLSWLYFFHNENNMGFTGLMATLFFFFCFSAGVVYVWAGQLAHTLNELTRVVSRMESGQASRYYWLIQPDELGTLAQTINQTVESVRTSIHGLHQEKTKFETILESMVEGVIGFDQMGRILLVNRAAERMLRIRSDQAMGKLMVEVFRHRGLDELLEISLRSGDLVKQEIHLWANRAQTYRVQVVPVWAENRRLLGAAMVIDDVTEVRRLEQMRTEFVANVSHELRTPLTSIKGFVETLLDGALENPVISRRFLTIIDEEAQRLQRLIEDLLHLSRIESYGDIVQGEAPVEAEAIQVKNLLEPIAADKNITLHVAIEKDLPSVPLSKDNLKQVLVNLVENAIKYTPKGGQVWFSIRLVDVDVLIEVRDTGIGIPEESLPRIFERFYRVDKARSREMGGTGLGLAIVKHIVEKSGGQVRVNSKIGEGTTFVVSLPVVKETELPVK</sequence>
<name>A0A6I3SG12_HELMO</name>
<dbReference type="PROSITE" id="PS50109">
    <property type="entry name" value="HIS_KIN"/>
    <property type="match status" value="1"/>
</dbReference>
<keyword evidence="8 9" id="KW-0472">Membrane</keyword>
<proteinExistence type="predicted"/>
<feature type="domain" description="HAMP" evidence="12">
    <location>
        <begin position="71"/>
        <end position="123"/>
    </location>
</feature>
<dbReference type="GO" id="GO:0004721">
    <property type="term" value="F:phosphoprotein phosphatase activity"/>
    <property type="evidence" value="ECO:0007669"/>
    <property type="project" value="TreeGrafter"/>
</dbReference>
<evidence type="ECO:0000256" key="3">
    <source>
        <dbReference type="ARBA" id="ARBA00012438"/>
    </source>
</evidence>
<reference evidence="13 14" key="1">
    <citation type="submission" date="2019-11" db="EMBL/GenBank/DDBJ databases">
        <title>Whole-genome sequence of a the green, strictly anaerobic photosynthetic bacterium Heliobacillus mobilis DSM 6151.</title>
        <authorList>
            <person name="Kyndt J.A."/>
            <person name="Meyer T.E."/>
        </authorList>
    </citation>
    <scope>NUCLEOTIDE SEQUENCE [LARGE SCALE GENOMIC DNA]</scope>
    <source>
        <strain evidence="13 14">DSM 6151</strain>
    </source>
</reference>
<dbReference type="SMART" id="SM00388">
    <property type="entry name" value="HisKA"/>
    <property type="match status" value="1"/>
</dbReference>
<dbReference type="Pfam" id="PF02518">
    <property type="entry name" value="HATPase_c"/>
    <property type="match status" value="1"/>
</dbReference>
<dbReference type="Gene3D" id="3.30.450.20">
    <property type="entry name" value="PAS domain"/>
    <property type="match status" value="1"/>
</dbReference>
<evidence type="ECO:0000256" key="7">
    <source>
        <dbReference type="ARBA" id="ARBA00023012"/>
    </source>
</evidence>
<comment type="caution">
    <text evidence="13">The sequence shown here is derived from an EMBL/GenBank/DDBJ whole genome shotgun (WGS) entry which is preliminary data.</text>
</comment>
<organism evidence="13 14">
    <name type="scientific">Heliobacterium mobile</name>
    <name type="common">Heliobacillus mobilis</name>
    <dbReference type="NCBI Taxonomy" id="28064"/>
    <lineage>
        <taxon>Bacteria</taxon>
        <taxon>Bacillati</taxon>
        <taxon>Bacillota</taxon>
        <taxon>Clostridia</taxon>
        <taxon>Eubacteriales</taxon>
        <taxon>Heliobacteriaceae</taxon>
        <taxon>Heliobacterium</taxon>
    </lineage>
</organism>
<keyword evidence="9" id="KW-0812">Transmembrane</keyword>
<evidence type="ECO:0000256" key="1">
    <source>
        <dbReference type="ARBA" id="ARBA00000085"/>
    </source>
</evidence>
<dbReference type="CDD" id="cd00130">
    <property type="entry name" value="PAS"/>
    <property type="match status" value="1"/>
</dbReference>
<comment type="subcellular location">
    <subcellularLocation>
        <location evidence="2">Membrane</location>
    </subcellularLocation>
</comment>
<dbReference type="PANTHER" id="PTHR45453:SF1">
    <property type="entry name" value="PHOSPHATE REGULON SENSOR PROTEIN PHOR"/>
    <property type="match status" value="1"/>
</dbReference>
<dbReference type="EC" id="2.7.13.3" evidence="3"/>
<dbReference type="PRINTS" id="PR00344">
    <property type="entry name" value="BCTRLSENSOR"/>
</dbReference>
<dbReference type="InterPro" id="IPR036097">
    <property type="entry name" value="HisK_dim/P_sf"/>
</dbReference>
<dbReference type="Gene3D" id="3.30.565.10">
    <property type="entry name" value="Histidine kinase-like ATPase, C-terminal domain"/>
    <property type="match status" value="1"/>
</dbReference>
<dbReference type="GO" id="GO:0016036">
    <property type="term" value="P:cellular response to phosphate starvation"/>
    <property type="evidence" value="ECO:0007669"/>
    <property type="project" value="TreeGrafter"/>
</dbReference>
<feature type="domain" description="Histidine kinase" evidence="10">
    <location>
        <begin position="252"/>
        <end position="469"/>
    </location>
</feature>
<dbReference type="InterPro" id="IPR013767">
    <property type="entry name" value="PAS_fold"/>
</dbReference>
<dbReference type="SMART" id="SM00091">
    <property type="entry name" value="PAS"/>
    <property type="match status" value="1"/>
</dbReference>
<dbReference type="PROSITE" id="PS50885">
    <property type="entry name" value="HAMP"/>
    <property type="match status" value="1"/>
</dbReference>
<dbReference type="RefSeq" id="WP_155474690.1">
    <property type="nucleotide sequence ID" value="NZ_WNKU01000001.1"/>
</dbReference>
<keyword evidence="14" id="KW-1185">Reference proteome</keyword>
<evidence type="ECO:0000256" key="8">
    <source>
        <dbReference type="ARBA" id="ARBA00023136"/>
    </source>
</evidence>
<dbReference type="SUPFAM" id="SSF55874">
    <property type="entry name" value="ATPase domain of HSP90 chaperone/DNA topoisomerase II/histidine kinase"/>
    <property type="match status" value="1"/>
</dbReference>
<dbReference type="CDD" id="cd00075">
    <property type="entry name" value="HATPase"/>
    <property type="match status" value="1"/>
</dbReference>
<evidence type="ECO:0000259" key="10">
    <source>
        <dbReference type="PROSITE" id="PS50109"/>
    </source>
</evidence>
<comment type="catalytic activity">
    <reaction evidence="1">
        <text>ATP + protein L-histidine = ADP + protein N-phospho-L-histidine.</text>
        <dbReference type="EC" id="2.7.13.3"/>
    </reaction>
</comment>
<dbReference type="GO" id="GO:0006355">
    <property type="term" value="P:regulation of DNA-templated transcription"/>
    <property type="evidence" value="ECO:0007669"/>
    <property type="project" value="InterPro"/>
</dbReference>
<accession>A0A6I3SG12</accession>
<dbReference type="PANTHER" id="PTHR45453">
    <property type="entry name" value="PHOSPHATE REGULON SENSOR PROTEIN PHOR"/>
    <property type="match status" value="1"/>
</dbReference>